<feature type="transmembrane region" description="Helical" evidence="1">
    <location>
        <begin position="75"/>
        <end position="100"/>
    </location>
</feature>
<feature type="transmembrane region" description="Helical" evidence="1">
    <location>
        <begin position="33"/>
        <end position="55"/>
    </location>
</feature>
<feature type="transmembrane region" description="Helical" evidence="1">
    <location>
        <begin position="291"/>
        <end position="311"/>
    </location>
</feature>
<dbReference type="AlphaFoldDB" id="A0A146K207"/>
<dbReference type="EMBL" id="GDID01006850">
    <property type="protein sequence ID" value="JAP89756.1"/>
    <property type="molecule type" value="Transcribed_RNA"/>
</dbReference>
<keyword evidence="1" id="KW-0812">Transmembrane</keyword>
<feature type="transmembrane region" description="Helical" evidence="1">
    <location>
        <begin position="253"/>
        <end position="270"/>
    </location>
</feature>
<protein>
    <submittedName>
        <fullName evidence="2">Uncharacterized protein</fullName>
    </submittedName>
</protein>
<feature type="transmembrane region" description="Helical" evidence="1">
    <location>
        <begin position="391"/>
        <end position="413"/>
    </location>
</feature>
<feature type="transmembrane region" description="Helical" evidence="1">
    <location>
        <begin position="353"/>
        <end position="371"/>
    </location>
</feature>
<feature type="transmembrane region" description="Helical" evidence="1">
    <location>
        <begin position="317"/>
        <end position="333"/>
    </location>
</feature>
<evidence type="ECO:0000313" key="2">
    <source>
        <dbReference type="EMBL" id="JAP89756.1"/>
    </source>
</evidence>
<sequence>SINNYVDELKEDKEPLLPIKVEQKQDLMVPKIVSYWINCIRAWMTICVLTFHQSIQIPFNILAPLDSTLKIINVFLPHPLAGSGSAAVTIFFGLAAFLSFHSFEKMYAKTKNNTKEFMKQYLLKCVKRYFQMRIPILILNLAFSPLSYVVFGSKPVMQHKTVIRSLDYWLDTYLPIFWPGRCNRMAATKINRASWFVYEMMNIEFAFWIVFFFNYFLRKRFEMTTWYVFGLIALFIALAVPLQITMADYQSGYIQYLLGTIFYLIKYQIVYNTKKINLVKWIQKNEKSANITRITLMVVLGIAWQILGRMYPESSQSLLLIPLLFEILPKKTFIDFKLNLFQEIINFVNNYSYYIYIFQSTFLLEYIPKYWPMIVPVFSADTYSMSAPYVGWFYALPLLALYGVMGYLLGILCKPVVEIFDWNITDKKKKTIKMTHLSISMVIFIVVCSLVQSEVFGFEEGMRTPTWPEPF</sequence>
<feature type="transmembrane region" description="Helical" evidence="1">
    <location>
        <begin position="434"/>
        <end position="452"/>
    </location>
</feature>
<accession>A0A146K207</accession>
<keyword evidence="1" id="KW-1133">Transmembrane helix</keyword>
<proteinExistence type="predicted"/>
<feature type="transmembrane region" description="Helical" evidence="1">
    <location>
        <begin position="134"/>
        <end position="151"/>
    </location>
</feature>
<organism evidence="2">
    <name type="scientific">Trepomonas sp. PC1</name>
    <dbReference type="NCBI Taxonomy" id="1076344"/>
    <lineage>
        <taxon>Eukaryota</taxon>
        <taxon>Metamonada</taxon>
        <taxon>Diplomonadida</taxon>
        <taxon>Hexamitidae</taxon>
        <taxon>Hexamitinae</taxon>
        <taxon>Trepomonas</taxon>
    </lineage>
</organism>
<feature type="transmembrane region" description="Helical" evidence="1">
    <location>
        <begin position="224"/>
        <end position="247"/>
    </location>
</feature>
<feature type="non-terminal residue" evidence="2">
    <location>
        <position position="1"/>
    </location>
</feature>
<evidence type="ECO:0000256" key="1">
    <source>
        <dbReference type="SAM" id="Phobius"/>
    </source>
</evidence>
<name>A0A146K207_9EUKA</name>
<gene>
    <name evidence="2" type="ORF">TPC1_30749</name>
</gene>
<feature type="transmembrane region" description="Helical" evidence="1">
    <location>
        <begin position="195"/>
        <end position="217"/>
    </location>
</feature>
<keyword evidence="1" id="KW-0472">Membrane</keyword>
<reference evidence="2" key="1">
    <citation type="submission" date="2015-07" db="EMBL/GenBank/DDBJ databases">
        <title>Adaptation to a free-living lifestyle via gene acquisitions in the diplomonad Trepomonas sp. PC1.</title>
        <authorList>
            <person name="Xu F."/>
            <person name="Jerlstrom-Hultqvist J."/>
            <person name="Kolisko M."/>
            <person name="Simpson A.G.B."/>
            <person name="Roger A.J."/>
            <person name="Svard S.G."/>
            <person name="Andersson J.O."/>
        </authorList>
    </citation>
    <scope>NUCLEOTIDE SEQUENCE</scope>
    <source>
        <strain evidence="2">PC1</strain>
    </source>
</reference>